<feature type="domain" description="Carbohydrate kinase FGGY N-terminal" evidence="4">
    <location>
        <begin position="1"/>
        <end position="236"/>
    </location>
</feature>
<dbReference type="EC" id="2.7.1.17" evidence="5"/>
<dbReference type="STRING" id="1307763.L21SP4_00387"/>
<evidence type="ECO:0000313" key="6">
    <source>
        <dbReference type="Proteomes" id="UP000035268"/>
    </source>
</evidence>
<dbReference type="KEGG" id="vbl:L21SP4_00387"/>
<evidence type="ECO:0000313" key="5">
    <source>
        <dbReference type="EMBL" id="AKJ63667.1"/>
    </source>
</evidence>
<evidence type="ECO:0000256" key="3">
    <source>
        <dbReference type="ARBA" id="ARBA00022777"/>
    </source>
</evidence>
<keyword evidence="2 5" id="KW-0808">Transferase</keyword>
<protein>
    <submittedName>
        <fullName evidence="5">Putative xylulose kinase</fullName>
        <ecNumber evidence="5">2.7.1.17</ecNumber>
    </submittedName>
</protein>
<organism evidence="5 6">
    <name type="scientific">Kiritimatiella glycovorans</name>
    <dbReference type="NCBI Taxonomy" id="1307763"/>
    <lineage>
        <taxon>Bacteria</taxon>
        <taxon>Pseudomonadati</taxon>
        <taxon>Kiritimatiellota</taxon>
        <taxon>Kiritimatiellia</taxon>
        <taxon>Kiritimatiellales</taxon>
        <taxon>Kiritimatiellaceae</taxon>
        <taxon>Kiritimatiella</taxon>
    </lineage>
</organism>
<dbReference type="AlphaFoldDB" id="A0A0G3EE24"/>
<dbReference type="Pfam" id="PF00370">
    <property type="entry name" value="FGGY_N"/>
    <property type="match status" value="1"/>
</dbReference>
<dbReference type="RefSeq" id="WP_052881076.1">
    <property type="nucleotide sequence ID" value="NZ_CP010904.1"/>
</dbReference>
<dbReference type="OrthoDB" id="9805576at2"/>
<dbReference type="InterPro" id="IPR050406">
    <property type="entry name" value="FGGY_Carb_Kinase"/>
</dbReference>
<evidence type="ECO:0000256" key="2">
    <source>
        <dbReference type="ARBA" id="ARBA00022679"/>
    </source>
</evidence>
<evidence type="ECO:0000259" key="4">
    <source>
        <dbReference type="Pfam" id="PF00370"/>
    </source>
</evidence>
<dbReference type="Gene3D" id="3.30.420.40">
    <property type="match status" value="1"/>
</dbReference>
<evidence type="ECO:0000256" key="1">
    <source>
        <dbReference type="ARBA" id="ARBA00009156"/>
    </source>
</evidence>
<reference evidence="5 6" key="2">
    <citation type="journal article" date="2016" name="ISME J.">
        <title>Characterization of the first cultured representative of Verrucomicrobia subdivision 5 indicates the proposal of a novel phylum.</title>
        <authorList>
            <person name="Spring S."/>
            <person name="Bunk B."/>
            <person name="Sproer C."/>
            <person name="Schumann P."/>
            <person name="Rohde M."/>
            <person name="Tindall B.J."/>
            <person name="Klenk H.P."/>
        </authorList>
    </citation>
    <scope>NUCLEOTIDE SEQUENCE [LARGE SCALE GENOMIC DNA]</scope>
    <source>
        <strain evidence="5 6">L21-Fru-AB</strain>
    </source>
</reference>
<dbReference type="PANTHER" id="PTHR43095:SF5">
    <property type="entry name" value="XYLULOSE KINASE"/>
    <property type="match status" value="1"/>
</dbReference>
<dbReference type="Proteomes" id="UP000035268">
    <property type="component" value="Chromosome"/>
</dbReference>
<proteinExistence type="inferred from homology"/>
<accession>A0A0G3EE24</accession>
<name>A0A0G3EE24_9BACT</name>
<gene>
    <name evidence="5" type="ORF">L21SP4_00387</name>
</gene>
<keyword evidence="6" id="KW-1185">Reference proteome</keyword>
<dbReference type="PANTHER" id="PTHR43095">
    <property type="entry name" value="SUGAR KINASE"/>
    <property type="match status" value="1"/>
</dbReference>
<dbReference type="EMBL" id="CP010904">
    <property type="protein sequence ID" value="AKJ63667.1"/>
    <property type="molecule type" value="Genomic_DNA"/>
</dbReference>
<comment type="similarity">
    <text evidence="1">Belongs to the FGGY kinase family.</text>
</comment>
<sequence length="433" mass="45496">MILAIDLGSTSFKAALFDETMTMRGEGSAYLPYRETGEHVTFEVEAARECLASAILQSLDAAGSQASHTEAVVLTSQAQTFTACDEKDTAVLPFISWQDRRAAALARTARTELPDFAYHSSFHEPLAGLLVCLLKALSRQGVLHQNHEILPLPACITRALTGRTAIDANLAAMTGLYSLQTDSWHAPFLIWAGIKAGQLPVVIPTGAPAGQTVENNPFDLPAGIPVVCAGNDQTAAGYAAGLEPDAMLVTLGTAQVVYQRVDGKPAARSGLVRGPFPGGGYYRMIADDYGGNLISRAIEQLELAGGFGEFFRLAGAGLESGRIAATLHVRKGAISWEGAVSNEEKAAGVIDWLCARMAGAVDTLRADHKPVYLASGGGARNAAWVRHLESKLGAGELPTRPADPVRGAAHMALSVPAVQRAAARSESGRPSAS</sequence>
<dbReference type="InterPro" id="IPR043129">
    <property type="entry name" value="ATPase_NBD"/>
</dbReference>
<dbReference type="SUPFAM" id="SSF53067">
    <property type="entry name" value="Actin-like ATPase domain"/>
    <property type="match status" value="2"/>
</dbReference>
<dbReference type="InterPro" id="IPR018484">
    <property type="entry name" value="FGGY_N"/>
</dbReference>
<dbReference type="GO" id="GO:0004856">
    <property type="term" value="F:D-xylulokinase activity"/>
    <property type="evidence" value="ECO:0007669"/>
    <property type="project" value="UniProtKB-EC"/>
</dbReference>
<reference evidence="6" key="1">
    <citation type="submission" date="2015-02" db="EMBL/GenBank/DDBJ databases">
        <title>Description and complete genome sequence of the first cultured representative of the subdivision 5 of the Verrucomicrobia phylum.</title>
        <authorList>
            <person name="Spring S."/>
            <person name="Bunk B."/>
            <person name="Sproer C."/>
            <person name="Klenk H.-P."/>
        </authorList>
    </citation>
    <scope>NUCLEOTIDE SEQUENCE [LARGE SCALE GENOMIC DNA]</scope>
    <source>
        <strain evidence="6">L21-Fru-AB</strain>
    </source>
</reference>
<keyword evidence="3 5" id="KW-0418">Kinase</keyword>